<comment type="caution">
    <text evidence="1">The sequence shown here is derived from an EMBL/GenBank/DDBJ whole genome shotgun (WGS) entry which is preliminary data.</text>
</comment>
<proteinExistence type="predicted"/>
<keyword evidence="2" id="KW-1185">Reference proteome</keyword>
<gene>
    <name evidence="1" type="ORF">Syun_025884</name>
</gene>
<dbReference type="EMBL" id="JBBNAF010000011">
    <property type="protein sequence ID" value="KAK9098839.1"/>
    <property type="molecule type" value="Genomic_DNA"/>
</dbReference>
<organism evidence="1 2">
    <name type="scientific">Stephania yunnanensis</name>
    <dbReference type="NCBI Taxonomy" id="152371"/>
    <lineage>
        <taxon>Eukaryota</taxon>
        <taxon>Viridiplantae</taxon>
        <taxon>Streptophyta</taxon>
        <taxon>Embryophyta</taxon>
        <taxon>Tracheophyta</taxon>
        <taxon>Spermatophyta</taxon>
        <taxon>Magnoliopsida</taxon>
        <taxon>Ranunculales</taxon>
        <taxon>Menispermaceae</taxon>
        <taxon>Menispermoideae</taxon>
        <taxon>Cissampelideae</taxon>
        <taxon>Stephania</taxon>
    </lineage>
</organism>
<evidence type="ECO:0000313" key="2">
    <source>
        <dbReference type="Proteomes" id="UP001420932"/>
    </source>
</evidence>
<sequence length="113" mass="12733">MDCPVIAGDERIAADGVEHAVSWMRILARMSVSTLWSCYWNSCCRRRITSIWSCMEVTTVITSSRATGPEVPDVGLGPMILGVNAQVDKAQTLSRDREREREREVLTLLFILF</sequence>
<dbReference type="Proteomes" id="UP001420932">
    <property type="component" value="Unassembled WGS sequence"/>
</dbReference>
<accession>A0AAP0ESY8</accession>
<evidence type="ECO:0000313" key="1">
    <source>
        <dbReference type="EMBL" id="KAK9098839.1"/>
    </source>
</evidence>
<reference evidence="1 2" key="1">
    <citation type="submission" date="2024-01" db="EMBL/GenBank/DDBJ databases">
        <title>Genome assemblies of Stephania.</title>
        <authorList>
            <person name="Yang L."/>
        </authorList>
    </citation>
    <scope>NUCLEOTIDE SEQUENCE [LARGE SCALE GENOMIC DNA]</scope>
    <source>
        <strain evidence="1">YNDBR</strain>
        <tissue evidence="1">Leaf</tissue>
    </source>
</reference>
<name>A0AAP0ESY8_9MAGN</name>
<protein>
    <submittedName>
        <fullName evidence="1">Uncharacterized protein</fullName>
    </submittedName>
</protein>
<dbReference type="AlphaFoldDB" id="A0AAP0ESY8"/>